<dbReference type="AlphaFoldDB" id="A0A538SGB7"/>
<feature type="transmembrane region" description="Helical" evidence="1">
    <location>
        <begin position="50"/>
        <end position="71"/>
    </location>
</feature>
<organism evidence="2 4">
    <name type="scientific">Eiseniibacteriota bacterium</name>
    <dbReference type="NCBI Taxonomy" id="2212470"/>
    <lineage>
        <taxon>Bacteria</taxon>
        <taxon>Candidatus Eiseniibacteriota</taxon>
    </lineage>
</organism>
<evidence type="ECO:0000313" key="2">
    <source>
        <dbReference type="EMBL" id="TMQ50414.1"/>
    </source>
</evidence>
<dbReference type="EMBL" id="VBOR01000035">
    <property type="protein sequence ID" value="TMQ50414.1"/>
    <property type="molecule type" value="Genomic_DNA"/>
</dbReference>
<accession>A0A538SGB7</accession>
<dbReference type="EMBL" id="VBOV01000297">
    <property type="protein sequence ID" value="TMQ54680.1"/>
    <property type="molecule type" value="Genomic_DNA"/>
</dbReference>
<reference evidence="4 5" key="1">
    <citation type="journal article" date="2019" name="Nat. Microbiol.">
        <title>Mediterranean grassland soil C-N compound turnover is dependent on rainfall and depth, and is mediated by genomically divergent microorganisms.</title>
        <authorList>
            <person name="Diamond S."/>
            <person name="Andeer P.F."/>
            <person name="Li Z."/>
            <person name="Crits-Christoph A."/>
            <person name="Burstein D."/>
            <person name="Anantharaman K."/>
            <person name="Lane K.R."/>
            <person name="Thomas B.C."/>
            <person name="Pan C."/>
            <person name="Northen T.R."/>
            <person name="Banfield J.F."/>
        </authorList>
    </citation>
    <scope>NUCLEOTIDE SEQUENCE [LARGE SCALE GENOMIC DNA]</scope>
    <source>
        <strain evidence="2">WS_1</strain>
        <strain evidence="3">WS_5</strain>
    </source>
</reference>
<name>A0A538SGB7_UNCEI</name>
<keyword evidence="1" id="KW-1133">Transmembrane helix</keyword>
<evidence type="ECO:0000313" key="5">
    <source>
        <dbReference type="Proteomes" id="UP000320913"/>
    </source>
</evidence>
<dbReference type="Proteomes" id="UP000316292">
    <property type="component" value="Unassembled WGS sequence"/>
</dbReference>
<keyword evidence="1" id="KW-0812">Transmembrane</keyword>
<feature type="transmembrane region" description="Helical" evidence="1">
    <location>
        <begin position="17"/>
        <end position="38"/>
    </location>
</feature>
<gene>
    <name evidence="2" type="ORF">E6K71_02730</name>
    <name evidence="3" type="ORF">E6K75_10225</name>
</gene>
<evidence type="ECO:0000313" key="4">
    <source>
        <dbReference type="Proteomes" id="UP000316292"/>
    </source>
</evidence>
<keyword evidence="1" id="KW-0472">Membrane</keyword>
<sequence length="81" mass="9319">MAPPTPFRWTERRIARFSTLVVAGAVAALDVVLLVVYFRNVAPMLQDLPTYRIMIPVGILAVFLFALRRFLSQLRLFRQDL</sequence>
<evidence type="ECO:0000256" key="1">
    <source>
        <dbReference type="SAM" id="Phobius"/>
    </source>
</evidence>
<comment type="caution">
    <text evidence="2">The sequence shown here is derived from an EMBL/GenBank/DDBJ whole genome shotgun (WGS) entry which is preliminary data.</text>
</comment>
<evidence type="ECO:0000313" key="3">
    <source>
        <dbReference type="EMBL" id="TMQ54680.1"/>
    </source>
</evidence>
<dbReference type="Proteomes" id="UP000320913">
    <property type="component" value="Unassembled WGS sequence"/>
</dbReference>
<proteinExistence type="predicted"/>
<protein>
    <submittedName>
        <fullName evidence="2">Uncharacterized protein</fullName>
    </submittedName>
</protein>